<sequence length="329" mass="38320">MRVRLIRVKHWMLIWLSWKAMRQNLKSRIQAAVRGIISHVVDVDIRLVNDQMPFTEVQLIAQHNVLTNVQQHTKKSEPIYDTYMLEKIDSNTTPDSTNMCHRGEEIDQDAEQYQVKSPLLNAKFFKMKDMVKKEVYNELSNKCLQLEEHCISLEISIQQKEKSFQSNKPCKNQDALEFCELFEINDLKDQLWAKTKKSTPAKSHHVNSPSSSRNSQKDSYGSNDIAHNYFLEEARKKTQDRNRNLKPRWKLTGRVFKTIDLRWIPTGKIFTSSTTKVGNELPNGSNEDITNPYECEENLYVSASICFTLKKGRLRVSLQKRLISQKPSV</sequence>
<feature type="compositionally biased region" description="Basic residues" evidence="1">
    <location>
        <begin position="195"/>
        <end position="205"/>
    </location>
</feature>
<organism evidence="2">
    <name type="scientific">Tanacetum cinerariifolium</name>
    <name type="common">Dalmatian daisy</name>
    <name type="synonym">Chrysanthemum cinerariifolium</name>
    <dbReference type="NCBI Taxonomy" id="118510"/>
    <lineage>
        <taxon>Eukaryota</taxon>
        <taxon>Viridiplantae</taxon>
        <taxon>Streptophyta</taxon>
        <taxon>Embryophyta</taxon>
        <taxon>Tracheophyta</taxon>
        <taxon>Spermatophyta</taxon>
        <taxon>Magnoliopsida</taxon>
        <taxon>eudicotyledons</taxon>
        <taxon>Gunneridae</taxon>
        <taxon>Pentapetalae</taxon>
        <taxon>asterids</taxon>
        <taxon>campanulids</taxon>
        <taxon>Asterales</taxon>
        <taxon>Asteraceae</taxon>
        <taxon>Asteroideae</taxon>
        <taxon>Anthemideae</taxon>
        <taxon>Anthemidinae</taxon>
        <taxon>Tanacetum</taxon>
    </lineage>
</organism>
<accession>A0A6L2MQ36</accession>
<feature type="compositionally biased region" description="Polar residues" evidence="1">
    <location>
        <begin position="206"/>
        <end position="222"/>
    </location>
</feature>
<comment type="caution">
    <text evidence="2">The sequence shown here is derived from an EMBL/GenBank/DDBJ whole genome shotgun (WGS) entry which is preliminary data.</text>
</comment>
<feature type="region of interest" description="Disordered" evidence="1">
    <location>
        <begin position="195"/>
        <end position="223"/>
    </location>
</feature>
<reference evidence="2" key="1">
    <citation type="journal article" date="2019" name="Sci. Rep.">
        <title>Draft genome of Tanacetum cinerariifolium, the natural source of mosquito coil.</title>
        <authorList>
            <person name="Yamashiro T."/>
            <person name="Shiraishi A."/>
            <person name="Satake H."/>
            <person name="Nakayama K."/>
        </authorList>
    </citation>
    <scope>NUCLEOTIDE SEQUENCE</scope>
</reference>
<dbReference type="AlphaFoldDB" id="A0A6L2MQ36"/>
<evidence type="ECO:0000313" key="2">
    <source>
        <dbReference type="EMBL" id="GEU74892.1"/>
    </source>
</evidence>
<gene>
    <name evidence="2" type="ORF">Tci_046870</name>
</gene>
<evidence type="ECO:0000256" key="1">
    <source>
        <dbReference type="SAM" id="MobiDB-lite"/>
    </source>
</evidence>
<proteinExistence type="predicted"/>
<protein>
    <submittedName>
        <fullName evidence="2">Uncharacterized protein</fullName>
    </submittedName>
</protein>
<name>A0A6L2MQ36_TANCI</name>
<dbReference type="EMBL" id="BKCJ010006972">
    <property type="protein sequence ID" value="GEU74892.1"/>
    <property type="molecule type" value="Genomic_DNA"/>
</dbReference>